<dbReference type="EMBL" id="AUPL01007398">
    <property type="protein sequence ID" value="ESL05090.1"/>
    <property type="molecule type" value="Genomic_DNA"/>
</dbReference>
<dbReference type="VEuPathDB" id="TriTrypDB:TRSC58_07304"/>
<reference evidence="2 3" key="1">
    <citation type="submission" date="2013-07" db="EMBL/GenBank/DDBJ databases">
        <authorList>
            <person name="Stoco P.H."/>
            <person name="Wagner G."/>
            <person name="Gerber A."/>
            <person name="Zaha A."/>
            <person name="Thompson C."/>
            <person name="Bartholomeu D.C."/>
            <person name="Luckemeyer D.D."/>
            <person name="Bahia D."/>
            <person name="Loreto E."/>
            <person name="Prestes E.B."/>
            <person name="Lima F.M."/>
            <person name="Rodrigues-Luiz G."/>
            <person name="Vallejo G.A."/>
            <person name="Filho J.F."/>
            <person name="Monteiro K.M."/>
            <person name="Tyler K.M."/>
            <person name="de Almeida L.G."/>
            <person name="Ortiz M.F."/>
            <person name="Siervo M.A."/>
            <person name="de Moraes M.H."/>
            <person name="Cunha O.L."/>
            <person name="Mendonca-Neto R."/>
            <person name="Silva R."/>
            <person name="Teixeira S.M."/>
            <person name="Murta S.M."/>
            <person name="Sincero T.C."/>
            <person name="Mendes T.A."/>
            <person name="Urmenyi T.P."/>
            <person name="Silva V.G."/>
            <person name="da Rocha W.D."/>
            <person name="Andersson B."/>
            <person name="Romanha A.J."/>
            <person name="Steindel M."/>
            <person name="de Vasconcelos A.T."/>
            <person name="Grisard E.C."/>
        </authorList>
    </citation>
    <scope>NUCLEOTIDE SEQUENCE [LARGE SCALE GENOMIC DNA]</scope>
    <source>
        <strain evidence="2 3">SC58</strain>
    </source>
</reference>
<proteinExistence type="predicted"/>
<sequence>MIKQRGRRRKKIRGKQWCPTYMLICIFIEYKKIKHNGFFSFFESFVLGVLFFFVFLYLSRRGHREHRHVVCGLWLCFLFFFIP</sequence>
<organism evidence="2 3">
    <name type="scientific">Trypanosoma rangeli SC58</name>
    <dbReference type="NCBI Taxonomy" id="429131"/>
    <lineage>
        <taxon>Eukaryota</taxon>
        <taxon>Discoba</taxon>
        <taxon>Euglenozoa</taxon>
        <taxon>Kinetoplastea</taxon>
        <taxon>Metakinetoplastina</taxon>
        <taxon>Trypanosomatida</taxon>
        <taxon>Trypanosomatidae</taxon>
        <taxon>Trypanosoma</taxon>
        <taxon>Herpetosoma</taxon>
    </lineage>
</organism>
<keyword evidence="1" id="KW-0472">Membrane</keyword>
<keyword evidence="1" id="KW-1133">Transmembrane helix</keyword>
<evidence type="ECO:0000313" key="2">
    <source>
        <dbReference type="EMBL" id="ESL05090.1"/>
    </source>
</evidence>
<dbReference type="AlphaFoldDB" id="A0A061IT55"/>
<accession>A0A061IT55</accession>
<keyword evidence="3" id="KW-1185">Reference proteome</keyword>
<comment type="caution">
    <text evidence="2">The sequence shown here is derived from an EMBL/GenBank/DDBJ whole genome shotgun (WGS) entry which is preliminary data.</text>
</comment>
<evidence type="ECO:0000256" key="1">
    <source>
        <dbReference type="SAM" id="Phobius"/>
    </source>
</evidence>
<feature type="transmembrane region" description="Helical" evidence="1">
    <location>
        <begin position="36"/>
        <end position="58"/>
    </location>
</feature>
<dbReference type="Proteomes" id="UP000031737">
    <property type="component" value="Unassembled WGS sequence"/>
</dbReference>
<gene>
    <name evidence="2" type="ORF">TRSC58_07304</name>
</gene>
<evidence type="ECO:0000313" key="3">
    <source>
        <dbReference type="Proteomes" id="UP000031737"/>
    </source>
</evidence>
<protein>
    <submittedName>
        <fullName evidence="2">Uncharacterized protein</fullName>
    </submittedName>
</protein>
<name>A0A061IT55_TRYRA</name>
<keyword evidence="1" id="KW-0812">Transmembrane</keyword>